<keyword evidence="5" id="KW-0648">Protein biosynthesis</keyword>
<dbReference type="GO" id="GO:0005851">
    <property type="term" value="C:eukaryotic translation initiation factor 2B complex"/>
    <property type="evidence" value="ECO:0000318"/>
    <property type="project" value="GO_Central"/>
</dbReference>
<evidence type="ECO:0000313" key="11">
    <source>
        <dbReference type="EMBL" id="EAY23509.1"/>
    </source>
</evidence>
<protein>
    <recommendedName>
        <fullName evidence="6">Translation initiation factor eIF2B subunit delta</fullName>
    </recommendedName>
    <alternativeName>
        <fullName evidence="7">eIF2B GDP-GTP exchange factor subunit delta</fullName>
    </alternativeName>
</protein>
<evidence type="ECO:0000256" key="8">
    <source>
        <dbReference type="ARBA" id="ARBA00046432"/>
    </source>
</evidence>
<dbReference type="AlphaFoldDB" id="A2D876"/>
<evidence type="ECO:0000256" key="3">
    <source>
        <dbReference type="ARBA" id="ARBA00022490"/>
    </source>
</evidence>
<evidence type="ECO:0000256" key="2">
    <source>
        <dbReference type="ARBA" id="ARBA00007251"/>
    </source>
</evidence>
<dbReference type="OMA" id="YAEGIIC"/>
<feature type="compositionally biased region" description="Low complexity" evidence="10">
    <location>
        <begin position="15"/>
        <end position="32"/>
    </location>
</feature>
<dbReference type="OrthoDB" id="10254737at2759"/>
<dbReference type="InterPro" id="IPR037171">
    <property type="entry name" value="NagB/RpiA_transferase-like"/>
</dbReference>
<name>A2D876_TRIV3</name>
<dbReference type="Proteomes" id="UP000001542">
    <property type="component" value="Unassembled WGS sequence"/>
</dbReference>
<dbReference type="FunCoup" id="A2D876">
    <property type="interactions" value="539"/>
</dbReference>
<comment type="subcellular location">
    <subcellularLocation>
        <location evidence="1">Cytoplasm</location>
        <location evidence="1">Cytosol</location>
    </subcellularLocation>
</comment>
<evidence type="ECO:0000256" key="7">
    <source>
        <dbReference type="ARBA" id="ARBA00044356"/>
    </source>
</evidence>
<dbReference type="PANTHER" id="PTHR10233">
    <property type="entry name" value="TRANSLATION INITIATION FACTOR EIF-2B"/>
    <property type="match status" value="1"/>
</dbReference>
<dbReference type="VEuPathDB" id="TrichDB:TVAG_071730"/>
<feature type="region of interest" description="Disordered" evidence="10">
    <location>
        <begin position="1"/>
        <end position="120"/>
    </location>
</feature>
<dbReference type="GO" id="GO:0005829">
    <property type="term" value="C:cytosol"/>
    <property type="evidence" value="ECO:0007669"/>
    <property type="project" value="UniProtKB-SubCell"/>
</dbReference>
<keyword evidence="3" id="KW-0963">Cytoplasm</keyword>
<dbReference type="PANTHER" id="PTHR10233:SF14">
    <property type="entry name" value="TRANSLATION INITIATION FACTOR EIF-2B SUBUNIT DELTA"/>
    <property type="match status" value="1"/>
</dbReference>
<reference evidence="11" key="1">
    <citation type="submission" date="2006-10" db="EMBL/GenBank/DDBJ databases">
        <authorList>
            <person name="Amadeo P."/>
            <person name="Zhao Q."/>
            <person name="Wortman J."/>
            <person name="Fraser-Liggett C."/>
            <person name="Carlton J."/>
        </authorList>
    </citation>
    <scope>NUCLEOTIDE SEQUENCE</scope>
    <source>
        <strain evidence="11">G3</strain>
    </source>
</reference>
<dbReference type="Pfam" id="PF01008">
    <property type="entry name" value="IF-2B"/>
    <property type="match status" value="1"/>
</dbReference>
<evidence type="ECO:0000256" key="5">
    <source>
        <dbReference type="ARBA" id="ARBA00022917"/>
    </source>
</evidence>
<organism evidence="11 12">
    <name type="scientific">Trichomonas vaginalis (strain ATCC PRA-98 / G3)</name>
    <dbReference type="NCBI Taxonomy" id="412133"/>
    <lineage>
        <taxon>Eukaryota</taxon>
        <taxon>Metamonada</taxon>
        <taxon>Parabasalia</taxon>
        <taxon>Trichomonadida</taxon>
        <taxon>Trichomonadidae</taxon>
        <taxon>Trichomonas</taxon>
    </lineage>
</organism>
<accession>A2D876</accession>
<dbReference type="VEuPathDB" id="TrichDB:TVAGG3_1046830"/>
<feature type="compositionally biased region" description="Low complexity" evidence="10">
    <location>
        <begin position="80"/>
        <end position="110"/>
    </location>
</feature>
<reference evidence="11" key="2">
    <citation type="journal article" date="2007" name="Science">
        <title>Draft genome sequence of the sexually transmitted pathogen Trichomonas vaginalis.</title>
        <authorList>
            <person name="Carlton J.M."/>
            <person name="Hirt R.P."/>
            <person name="Silva J.C."/>
            <person name="Delcher A.L."/>
            <person name="Schatz M."/>
            <person name="Zhao Q."/>
            <person name="Wortman J.R."/>
            <person name="Bidwell S.L."/>
            <person name="Alsmark U.C.M."/>
            <person name="Besteiro S."/>
            <person name="Sicheritz-Ponten T."/>
            <person name="Noel C.J."/>
            <person name="Dacks J.B."/>
            <person name="Foster P.G."/>
            <person name="Simillion C."/>
            <person name="Van de Peer Y."/>
            <person name="Miranda-Saavedra D."/>
            <person name="Barton G.J."/>
            <person name="Westrop G.D."/>
            <person name="Mueller S."/>
            <person name="Dessi D."/>
            <person name="Fiori P.L."/>
            <person name="Ren Q."/>
            <person name="Paulsen I."/>
            <person name="Zhang H."/>
            <person name="Bastida-Corcuera F.D."/>
            <person name="Simoes-Barbosa A."/>
            <person name="Brown M.T."/>
            <person name="Hayes R.D."/>
            <person name="Mukherjee M."/>
            <person name="Okumura C.Y."/>
            <person name="Schneider R."/>
            <person name="Smith A.J."/>
            <person name="Vanacova S."/>
            <person name="Villalvazo M."/>
            <person name="Haas B.J."/>
            <person name="Pertea M."/>
            <person name="Feldblyum T.V."/>
            <person name="Utterback T.R."/>
            <person name="Shu C.L."/>
            <person name="Osoegawa K."/>
            <person name="de Jong P.J."/>
            <person name="Hrdy I."/>
            <person name="Horvathova L."/>
            <person name="Zubacova Z."/>
            <person name="Dolezal P."/>
            <person name="Malik S.B."/>
            <person name="Logsdon J.M. Jr."/>
            <person name="Henze K."/>
            <person name="Gupta A."/>
            <person name="Wang C.C."/>
            <person name="Dunne R.L."/>
            <person name="Upcroft J.A."/>
            <person name="Upcroft P."/>
            <person name="White O."/>
            <person name="Salzberg S.L."/>
            <person name="Tang P."/>
            <person name="Chiu C.-H."/>
            <person name="Lee Y.-S."/>
            <person name="Embley T.M."/>
            <person name="Coombs G.H."/>
            <person name="Mottram J.C."/>
            <person name="Tachezy J."/>
            <person name="Fraser-Liggett C.M."/>
            <person name="Johnson P.J."/>
        </authorList>
    </citation>
    <scope>NUCLEOTIDE SEQUENCE [LARGE SCALE GENOMIC DNA]</scope>
    <source>
        <strain evidence="11">G3</strain>
    </source>
</reference>
<dbReference type="Gene3D" id="3.40.50.10470">
    <property type="entry name" value="Translation initiation factor eif-2b, domain 2"/>
    <property type="match status" value="1"/>
</dbReference>
<evidence type="ECO:0000256" key="4">
    <source>
        <dbReference type="ARBA" id="ARBA00022540"/>
    </source>
</evidence>
<dbReference type="STRING" id="5722.A2D876"/>
<evidence type="ECO:0000313" key="12">
    <source>
        <dbReference type="Proteomes" id="UP000001542"/>
    </source>
</evidence>
<dbReference type="InterPro" id="IPR000649">
    <property type="entry name" value="IF-2B-related"/>
</dbReference>
<sequence>MTETEVKPTEPVQEGQAKQPQNNQKQQKGQQKQQKEQKEQGQQNQQKGQQKQQKEQGQQNQQKGQQKQQNQKDQNKKQQKQQNPDQQQKQKPQNQKQQQNSKQANQQQGKASDSQPKEAEIVVQKDKTAIEQLFPHIPCVAPISSQEILSIAEKANPNMQVHPSFIKFILTTCYDLTIDENEKCRKFLKTISEMVDDLPVEPRINQSILDIIKFSMKILTQIRVTTPGISNCVRFIKSQLTLLSIQDGAKKFKEDLLDVIEAFSAERIDESANKLSKIIGENISNDDIILTYGYSPIIFNAFKTARELQKSFKVIILDNSPISKSRSMIEEVDGLDVRYVLVSGVSYIMPEVKKVWIEPCGILSNNAALTTAGTAMISMVAHDFNIPVVFVCPCYRFVPDVRVDSLSKNERVDSKLVKSFNQEKVEGVEFFSLCYDITPAEFVNTVIYEIGNNPVNSISTNMVFIQDQYVLSYRK</sequence>
<comment type="similarity">
    <text evidence="2 9">Belongs to the eIF-2B alpha/beta/delta subunits family.</text>
</comment>
<dbReference type="InterPro" id="IPR042529">
    <property type="entry name" value="IF_2B-like_C"/>
</dbReference>
<dbReference type="SUPFAM" id="SSF100950">
    <property type="entry name" value="NagB/RpiA/CoA transferase-like"/>
    <property type="match status" value="1"/>
</dbReference>
<evidence type="ECO:0000256" key="10">
    <source>
        <dbReference type="SAM" id="MobiDB-lite"/>
    </source>
</evidence>
<comment type="subunit">
    <text evidence="8">Component of the translation initiation factor 2B (eIF2B) complex which is a heterodecamer of two sets of five different subunits: alpha, beta, gamma, delta and epsilon. Subunits alpha, beta and delta comprise a regulatory subcomplex and subunits epsilon and gamma comprise a catalytic subcomplex. Within the complex, the hexameric regulatory complex resides at the center, with the two heterodimeric catalytic subcomplexes bound on opposite sides.</text>
</comment>
<proteinExistence type="inferred from homology"/>
<evidence type="ECO:0000256" key="1">
    <source>
        <dbReference type="ARBA" id="ARBA00004514"/>
    </source>
</evidence>
<gene>
    <name evidence="11" type="ORF">TVAG_071730</name>
</gene>
<keyword evidence="4 11" id="KW-0396">Initiation factor</keyword>
<evidence type="ECO:0000256" key="6">
    <source>
        <dbReference type="ARBA" id="ARBA00044147"/>
    </source>
</evidence>
<dbReference type="InParanoid" id="A2D876"/>
<dbReference type="GO" id="GO:0002183">
    <property type="term" value="P:cytoplasmic translational initiation"/>
    <property type="evidence" value="ECO:0000318"/>
    <property type="project" value="GO_Central"/>
</dbReference>
<dbReference type="SMR" id="A2D876"/>
<dbReference type="EMBL" id="DS113178">
    <property type="protein sequence ID" value="EAY23509.1"/>
    <property type="molecule type" value="Genomic_DNA"/>
</dbReference>
<feature type="compositionally biased region" description="Low complexity" evidence="10">
    <location>
        <begin position="40"/>
        <end position="72"/>
    </location>
</feature>
<evidence type="ECO:0000256" key="9">
    <source>
        <dbReference type="RuleBase" id="RU003814"/>
    </source>
</evidence>
<dbReference type="RefSeq" id="XP_001584495.1">
    <property type="nucleotide sequence ID" value="XM_001584445.1"/>
</dbReference>
<dbReference type="eggNOG" id="KOG1467">
    <property type="taxonomic scope" value="Eukaryota"/>
</dbReference>
<dbReference type="KEGG" id="tva:5469073"/>
<keyword evidence="12" id="KW-1185">Reference proteome</keyword>
<dbReference type="GO" id="GO:0003743">
    <property type="term" value="F:translation initiation factor activity"/>
    <property type="evidence" value="ECO:0000318"/>
    <property type="project" value="GO_Central"/>
</dbReference>